<feature type="region of interest" description="Disordered" evidence="1">
    <location>
        <begin position="238"/>
        <end position="280"/>
    </location>
</feature>
<dbReference type="Proteomes" id="UP000424527">
    <property type="component" value="Unassembled WGS sequence"/>
</dbReference>
<proteinExistence type="predicted"/>
<name>A0A6G0HES0_LARCR</name>
<comment type="caution">
    <text evidence="2">The sequence shown here is derived from an EMBL/GenBank/DDBJ whole genome shotgun (WGS) entry which is preliminary data.</text>
</comment>
<dbReference type="PANTHER" id="PTHR47773:SF1">
    <property type="entry name" value="C2H2-TYPE DOMAIN-CONTAINING PROTEIN"/>
    <property type="match status" value="1"/>
</dbReference>
<evidence type="ECO:0000313" key="3">
    <source>
        <dbReference type="Proteomes" id="UP000424527"/>
    </source>
</evidence>
<dbReference type="PANTHER" id="PTHR47773">
    <property type="entry name" value="SI:DKEY-9I5.2-RELATED"/>
    <property type="match status" value="1"/>
</dbReference>
<protein>
    <submittedName>
        <fullName evidence="2">Uncharacterized protein</fullName>
    </submittedName>
</protein>
<evidence type="ECO:0000256" key="1">
    <source>
        <dbReference type="SAM" id="MobiDB-lite"/>
    </source>
</evidence>
<dbReference type="AlphaFoldDB" id="A0A6G0HES0"/>
<organism evidence="2 3">
    <name type="scientific">Larimichthys crocea</name>
    <name type="common">Large yellow croaker</name>
    <name type="synonym">Pseudosciaena crocea</name>
    <dbReference type="NCBI Taxonomy" id="215358"/>
    <lineage>
        <taxon>Eukaryota</taxon>
        <taxon>Metazoa</taxon>
        <taxon>Chordata</taxon>
        <taxon>Craniata</taxon>
        <taxon>Vertebrata</taxon>
        <taxon>Euteleostomi</taxon>
        <taxon>Actinopterygii</taxon>
        <taxon>Neopterygii</taxon>
        <taxon>Teleostei</taxon>
        <taxon>Neoteleostei</taxon>
        <taxon>Acanthomorphata</taxon>
        <taxon>Eupercaria</taxon>
        <taxon>Sciaenidae</taxon>
        <taxon>Larimichthys</taxon>
    </lineage>
</organism>
<accession>A0A6G0HES0</accession>
<gene>
    <name evidence="2" type="ORF">D5F01_LYC24524</name>
</gene>
<feature type="compositionally biased region" description="Acidic residues" evidence="1">
    <location>
        <begin position="238"/>
        <end position="265"/>
    </location>
</feature>
<dbReference type="EMBL" id="REGW02000529">
    <property type="protein sequence ID" value="KAE8277521.1"/>
    <property type="molecule type" value="Genomic_DNA"/>
</dbReference>
<sequence>MSALAGAVLAYNKVDMMLLVQAVRSGNPELYARYSDKEMMAFLKPHQIRSYIRRITRGVVETALVIESIIAEFRGPAGLDIDGIHLFKSTEAVDAHWTTASKHLSCMQDPPGMQLYVSVKVVVLNGVRLNKYRCRRGSNSLEGLHAHLFNAIPSQRCGIMPFQVYLITFAVQWNNRMASLRVAGGQGRQTSCMDARQIQRMNQQAEVLLGKDHVLEPNFAAPMPVPDVYEHTDEEELLFEEEQSREEESEETAEQEQGEYEEMADEGLGMSSESEEDPMHSICRKHAVLTQEEQVEEEDSPALQDVLMSQRHLHVPGIEEVKALALLLLELADNSDLHLVPVDLRQKIATAASSLHEHSAVSPFLCPT</sequence>
<keyword evidence="3" id="KW-1185">Reference proteome</keyword>
<reference evidence="2 3" key="1">
    <citation type="submission" date="2019-07" db="EMBL/GenBank/DDBJ databases">
        <title>Chromosome genome assembly for large yellow croaker.</title>
        <authorList>
            <person name="Xiao S."/>
        </authorList>
    </citation>
    <scope>NUCLEOTIDE SEQUENCE [LARGE SCALE GENOMIC DNA]</scope>
    <source>
        <strain evidence="2">JMULYC20181020</strain>
        <tissue evidence="2">Muscle</tissue>
    </source>
</reference>
<evidence type="ECO:0000313" key="2">
    <source>
        <dbReference type="EMBL" id="KAE8277521.1"/>
    </source>
</evidence>